<dbReference type="AlphaFoldDB" id="A0AAU2VC28"/>
<accession>A0AAU2VC28</accession>
<dbReference type="InterPro" id="IPR005031">
    <property type="entry name" value="COQ10_START"/>
</dbReference>
<name>A0AAU2VC28_9ACTN</name>
<gene>
    <name evidence="2" type="ORF">OG549_31965</name>
</gene>
<feature type="domain" description="Coenzyme Q-binding protein COQ10 START" evidence="1">
    <location>
        <begin position="333"/>
        <end position="432"/>
    </location>
</feature>
<dbReference type="InterPro" id="IPR023393">
    <property type="entry name" value="START-like_dom_sf"/>
</dbReference>
<protein>
    <submittedName>
        <fullName evidence="2">SRPBCC family protein</fullName>
    </submittedName>
</protein>
<evidence type="ECO:0000313" key="2">
    <source>
        <dbReference type="EMBL" id="WTW64895.1"/>
    </source>
</evidence>
<organism evidence="2">
    <name type="scientific">Streptomyces sp. NBC_00003</name>
    <dbReference type="NCBI Taxonomy" id="2903608"/>
    <lineage>
        <taxon>Bacteria</taxon>
        <taxon>Bacillati</taxon>
        <taxon>Actinomycetota</taxon>
        <taxon>Actinomycetes</taxon>
        <taxon>Kitasatosporales</taxon>
        <taxon>Streptomycetaceae</taxon>
        <taxon>Streptomyces</taxon>
    </lineage>
</organism>
<sequence>MTCHASHSILCNATPARVYETIRNSRAWPQLFDPCQSVAVIAEGDDFEDIRITALVNGEAMTWQSHRRFLPEVLGIETTVVEPMKLVAAMTTTWRAIAVNSQQTLLLLEHDYSLCDDIAGQVEQVTTPEEAAQFIEQAIDTNSITELGNIKDAVEQPTHADQRDHHARHSIVCSADADMVYGLIRDPKAWPQIFDACLDATCLEATDGMELVRIEAMQDGRRVGWNTERRYFDTVRRVEYRLPIPMPFLESMQGQWRVLPLGNGRCLLTVDRTWRMLSDVSGIREGIDTVAQAADFVRDFVHNNAEAEMLALRAYVEEHTDLLTTVSSRFHLPHAPDQVYAALADASAWPRMLPHCEKLDLLYDDSRHQEFVMHVRTAQGSESFRSIRQCDSNALTITYFQPEPPAMLRRHQGSWQVRGVAGGSEVIAKHTVLLDAAVCAEMYETTDRKAHKSQVRSLLEGNSRLTVDACMNWLNGSGKGQAAATAPEPSA</sequence>
<feature type="domain" description="Coenzyme Q-binding protein COQ10 START" evidence="1">
    <location>
        <begin position="174"/>
        <end position="285"/>
    </location>
</feature>
<dbReference type="EMBL" id="CP108318">
    <property type="protein sequence ID" value="WTW64895.1"/>
    <property type="molecule type" value="Genomic_DNA"/>
</dbReference>
<evidence type="ECO:0000259" key="1">
    <source>
        <dbReference type="Pfam" id="PF03364"/>
    </source>
</evidence>
<feature type="domain" description="Coenzyme Q-binding protein COQ10 START" evidence="1">
    <location>
        <begin position="12"/>
        <end position="128"/>
    </location>
</feature>
<dbReference type="Gene3D" id="3.30.530.20">
    <property type="match status" value="3"/>
</dbReference>
<dbReference type="Pfam" id="PF03364">
    <property type="entry name" value="Polyketide_cyc"/>
    <property type="match status" value="3"/>
</dbReference>
<dbReference type="SUPFAM" id="SSF55961">
    <property type="entry name" value="Bet v1-like"/>
    <property type="match status" value="3"/>
</dbReference>
<proteinExistence type="predicted"/>
<reference evidence="2" key="1">
    <citation type="submission" date="2022-10" db="EMBL/GenBank/DDBJ databases">
        <title>The complete genomes of actinobacterial strains from the NBC collection.</title>
        <authorList>
            <person name="Joergensen T.S."/>
            <person name="Alvarez Arevalo M."/>
            <person name="Sterndorff E.B."/>
            <person name="Faurdal D."/>
            <person name="Vuksanovic O."/>
            <person name="Mourched A.-S."/>
            <person name="Charusanti P."/>
            <person name="Shaw S."/>
            <person name="Blin K."/>
            <person name="Weber T."/>
        </authorList>
    </citation>
    <scope>NUCLEOTIDE SEQUENCE</scope>
    <source>
        <strain evidence="2">NBC_00003</strain>
    </source>
</reference>